<dbReference type="eggNOG" id="ENOG502RYHP">
    <property type="taxonomic scope" value="Eukaryota"/>
</dbReference>
<dbReference type="GO" id="GO:0016301">
    <property type="term" value="F:kinase activity"/>
    <property type="evidence" value="ECO:0007669"/>
    <property type="project" value="UniProtKB-KW"/>
</dbReference>
<evidence type="ECO:0000256" key="8">
    <source>
        <dbReference type="SAM" id="MobiDB-lite"/>
    </source>
</evidence>
<keyword evidence="4 6" id="KW-0072">Autophagy</keyword>
<feature type="domain" description="Autophagy protein ATG17-like" evidence="9">
    <location>
        <begin position="42"/>
        <end position="438"/>
    </location>
</feature>
<evidence type="ECO:0000256" key="6">
    <source>
        <dbReference type="RuleBase" id="RU368080"/>
    </source>
</evidence>
<keyword evidence="10" id="KW-0418">Kinase</keyword>
<dbReference type="GO" id="GO:0060090">
    <property type="term" value="F:molecular adaptor activity"/>
    <property type="evidence" value="ECO:0007669"/>
    <property type="project" value="TreeGrafter"/>
</dbReference>
<name>E4ZWI3_LEPMJ</name>
<feature type="region of interest" description="Disordered" evidence="8">
    <location>
        <begin position="249"/>
        <end position="277"/>
    </location>
</feature>
<dbReference type="InterPro" id="IPR007240">
    <property type="entry name" value="Atg17"/>
</dbReference>
<gene>
    <name evidence="10" type="ORF">LEMA_P031110.1</name>
</gene>
<evidence type="ECO:0000256" key="4">
    <source>
        <dbReference type="ARBA" id="ARBA00023006"/>
    </source>
</evidence>
<feature type="compositionally biased region" description="Low complexity" evidence="8">
    <location>
        <begin position="1"/>
        <end position="15"/>
    </location>
</feature>
<dbReference type="GO" id="GO:0034045">
    <property type="term" value="C:phagophore assembly site membrane"/>
    <property type="evidence" value="ECO:0007669"/>
    <property type="project" value="UniProtKB-SubCell"/>
</dbReference>
<dbReference type="InParanoid" id="E4ZWI3"/>
<comment type="subcellular location">
    <subcellularLocation>
        <location evidence="6">Cytoplasm</location>
    </subcellularLocation>
    <subcellularLocation>
        <location evidence="6">Preautophagosomal structure membrane</location>
        <topology evidence="6">Peripheral membrane protein</topology>
    </subcellularLocation>
</comment>
<organism evidence="11">
    <name type="scientific">Leptosphaeria maculans (strain JN3 / isolate v23.1.3 / race Av1-4-5-6-7-8)</name>
    <name type="common">Blackleg fungus</name>
    <name type="synonym">Phoma lingam</name>
    <dbReference type="NCBI Taxonomy" id="985895"/>
    <lineage>
        <taxon>Eukaryota</taxon>
        <taxon>Fungi</taxon>
        <taxon>Dikarya</taxon>
        <taxon>Ascomycota</taxon>
        <taxon>Pezizomycotina</taxon>
        <taxon>Dothideomycetes</taxon>
        <taxon>Pleosporomycetidae</taxon>
        <taxon>Pleosporales</taxon>
        <taxon>Pleosporineae</taxon>
        <taxon>Leptosphaeriaceae</taxon>
        <taxon>Plenodomus</taxon>
        <taxon>Plenodomus lingam/Leptosphaeria maculans species complex</taxon>
    </lineage>
</organism>
<comment type="function">
    <text evidence="6">Autophagy-specific protein that functions in response to autophagy-inducing signals as a scaffold to recruit other ATG proteins to organize preautophagosomal structure (PAS) formation. Modulates the timing and magnitude of the autophagy response, such as the size of the sequestering vesicles. Plays particularly a role in pexophagy and nucleophagy.</text>
</comment>
<dbReference type="GO" id="GO:0000422">
    <property type="term" value="P:autophagy of mitochondrion"/>
    <property type="evidence" value="ECO:0007669"/>
    <property type="project" value="TreeGrafter"/>
</dbReference>
<keyword evidence="10" id="KW-0808">Transferase</keyword>
<accession>E4ZWI3</accession>
<dbReference type="EMBL" id="FP929127">
    <property type="protein sequence ID" value="CBX95959.1"/>
    <property type="molecule type" value="Genomic_DNA"/>
</dbReference>
<dbReference type="AlphaFoldDB" id="E4ZWI3"/>
<dbReference type="InterPro" id="IPR045326">
    <property type="entry name" value="ATG17-like_dom"/>
</dbReference>
<evidence type="ECO:0000313" key="11">
    <source>
        <dbReference type="Proteomes" id="UP000002668"/>
    </source>
</evidence>
<feature type="region of interest" description="Disordered" evidence="8">
    <location>
        <begin position="1"/>
        <end position="24"/>
    </location>
</feature>
<dbReference type="OMA" id="THVWRAN"/>
<keyword evidence="7" id="KW-0175">Coiled coil</keyword>
<protein>
    <recommendedName>
        <fullName evidence="2 6">Autophagy-related protein 17</fullName>
    </recommendedName>
</protein>
<dbReference type="PANTHER" id="PTHR28005">
    <property type="entry name" value="AUTOPHAGY-RELATED PROTEIN 17"/>
    <property type="match status" value="1"/>
</dbReference>
<dbReference type="Pfam" id="PF04108">
    <property type="entry name" value="ATG17_like"/>
    <property type="match status" value="1"/>
</dbReference>
<dbReference type="GO" id="GO:0030295">
    <property type="term" value="F:protein kinase activator activity"/>
    <property type="evidence" value="ECO:0007669"/>
    <property type="project" value="TreeGrafter"/>
</dbReference>
<keyword evidence="5" id="KW-0472">Membrane</keyword>
<evidence type="ECO:0000256" key="5">
    <source>
        <dbReference type="ARBA" id="ARBA00023136"/>
    </source>
</evidence>
<dbReference type="Proteomes" id="UP000002668">
    <property type="component" value="Genome"/>
</dbReference>
<dbReference type="PANTHER" id="PTHR28005:SF1">
    <property type="entry name" value="AUTOPHAGY-RELATED PROTEIN 17"/>
    <property type="match status" value="1"/>
</dbReference>
<feature type="region of interest" description="Disordered" evidence="8">
    <location>
        <begin position="457"/>
        <end position="496"/>
    </location>
</feature>
<comment type="similarity">
    <text evidence="1 6">Belongs to the ATG17 family.</text>
</comment>
<dbReference type="GeneID" id="13281909"/>
<evidence type="ECO:0000259" key="9">
    <source>
        <dbReference type="Pfam" id="PF04108"/>
    </source>
</evidence>
<proteinExistence type="inferred from homology"/>
<dbReference type="STRING" id="985895.E4ZWI3"/>
<feature type="coiled-coil region" evidence="7">
    <location>
        <begin position="395"/>
        <end position="429"/>
    </location>
</feature>
<evidence type="ECO:0000256" key="7">
    <source>
        <dbReference type="SAM" id="Coils"/>
    </source>
</evidence>
<sequence length="513" mass="56159">MASPSPASSTSSVASRQSVEQDMSRPHTLEDLVNYLVASKRSLNTQTVLWRATEIVSTARDLLEENAVLAAKNAAIRAIVEQQVDALEAIRRGVHVVESEVEVEYKQLLHDVDTAFSGLTATLTILRETPIEAVLQPPGTPQKHLYDFIDSATVSNLEADLRACIDRHNEAHAALDDSTDAFDTSLDNLHSSLDNVPITPSSPDNPSPIPALYHELETHAKEVAQAFQSLVSHYDLCITALRHTEGGSAAATQAVADTPMPSHSSPTFADPISPDPISEEERNHMLTILHKDALQVDAVISEIRLRGTEMDYLVNHLTNHISHLRSESTALSSILHILSRTSIAAKSHIAASHTFHTHYTSHTRPALLTGIDEASTQREFYTRFDLAYAELLVEIAARRRRYEKMAKKAAEAQRELDRLGKEDERAREAFTRAQGDYLPLDIWRGLGSRAGRWVVREVRGGKSGDDGDGGAGGEGGEEEGGAEEGGDEDGVHSIPVLGRAVVERALTRVKRRM</sequence>
<dbReference type="VEuPathDB" id="FungiDB:LEMA_P031110.1"/>
<dbReference type="GO" id="GO:0034727">
    <property type="term" value="P:piecemeal microautophagy of the nucleus"/>
    <property type="evidence" value="ECO:0007669"/>
    <property type="project" value="TreeGrafter"/>
</dbReference>
<keyword evidence="3 6" id="KW-0963">Cytoplasm</keyword>
<feature type="compositionally biased region" description="Acidic residues" evidence="8">
    <location>
        <begin position="475"/>
        <end position="488"/>
    </location>
</feature>
<dbReference type="RefSeq" id="XP_003839438.1">
    <property type="nucleotide sequence ID" value="XM_003839390.1"/>
</dbReference>
<evidence type="ECO:0000313" key="10">
    <source>
        <dbReference type="EMBL" id="CBX95959.1"/>
    </source>
</evidence>
<dbReference type="OrthoDB" id="1937984at2759"/>
<dbReference type="HOGENOM" id="CLU_028356_0_0_1"/>
<dbReference type="GO" id="GO:1990316">
    <property type="term" value="C:Atg1/ULK1 kinase complex"/>
    <property type="evidence" value="ECO:0007669"/>
    <property type="project" value="TreeGrafter"/>
</dbReference>
<evidence type="ECO:0000256" key="3">
    <source>
        <dbReference type="ARBA" id="ARBA00022490"/>
    </source>
</evidence>
<dbReference type="GO" id="GO:0000045">
    <property type="term" value="P:autophagosome assembly"/>
    <property type="evidence" value="ECO:0007669"/>
    <property type="project" value="TreeGrafter"/>
</dbReference>
<evidence type="ECO:0000256" key="1">
    <source>
        <dbReference type="ARBA" id="ARBA00006259"/>
    </source>
</evidence>
<keyword evidence="11" id="KW-1185">Reference proteome</keyword>
<evidence type="ECO:0000256" key="2">
    <source>
        <dbReference type="ARBA" id="ARBA00013806"/>
    </source>
</evidence>
<reference evidence="11" key="1">
    <citation type="journal article" date="2011" name="Nat. Commun.">
        <title>Effector diversification within compartments of the Leptosphaeria maculans genome affected by Repeat-Induced Point mutations.</title>
        <authorList>
            <person name="Rouxel T."/>
            <person name="Grandaubert J."/>
            <person name="Hane J.K."/>
            <person name="Hoede C."/>
            <person name="van de Wouw A.P."/>
            <person name="Couloux A."/>
            <person name="Dominguez V."/>
            <person name="Anthouard V."/>
            <person name="Bally P."/>
            <person name="Bourras S."/>
            <person name="Cozijnsen A.J."/>
            <person name="Ciuffetti L.M."/>
            <person name="Degrave A."/>
            <person name="Dilmaghani A."/>
            <person name="Duret L."/>
            <person name="Fudal I."/>
            <person name="Goodwin S.B."/>
            <person name="Gout L."/>
            <person name="Glaser N."/>
            <person name="Linglin J."/>
            <person name="Kema G.H.J."/>
            <person name="Lapalu N."/>
            <person name="Lawrence C.B."/>
            <person name="May K."/>
            <person name="Meyer M."/>
            <person name="Ollivier B."/>
            <person name="Poulain J."/>
            <person name="Schoch C.L."/>
            <person name="Simon A."/>
            <person name="Spatafora J.W."/>
            <person name="Stachowiak A."/>
            <person name="Turgeon B.G."/>
            <person name="Tyler B.M."/>
            <person name="Vincent D."/>
            <person name="Weissenbach J."/>
            <person name="Amselem J."/>
            <person name="Quesneville H."/>
            <person name="Oliver R.P."/>
            <person name="Wincker P."/>
            <person name="Balesdent M.-H."/>
            <person name="Howlett B.J."/>
        </authorList>
    </citation>
    <scope>NUCLEOTIDE SEQUENCE [LARGE SCALE GENOMIC DNA]</scope>
    <source>
        <strain evidence="11">JN3 / isolate v23.1.3 / race Av1-4-5-6-7-8</strain>
    </source>
</reference>